<feature type="compositionally biased region" description="Basic and acidic residues" evidence="1">
    <location>
        <begin position="221"/>
        <end position="240"/>
    </location>
</feature>
<dbReference type="OrthoDB" id="5093918at2759"/>
<gene>
    <name evidence="3" type="ORF">FMUND_9265</name>
</gene>
<organism evidence="3 4">
    <name type="scientific">Fusarium mundagurra</name>
    <dbReference type="NCBI Taxonomy" id="1567541"/>
    <lineage>
        <taxon>Eukaryota</taxon>
        <taxon>Fungi</taxon>
        <taxon>Dikarya</taxon>
        <taxon>Ascomycota</taxon>
        <taxon>Pezizomycotina</taxon>
        <taxon>Sordariomycetes</taxon>
        <taxon>Hypocreomycetidae</taxon>
        <taxon>Hypocreales</taxon>
        <taxon>Nectriaceae</taxon>
        <taxon>Fusarium</taxon>
        <taxon>Fusarium fujikuroi species complex</taxon>
    </lineage>
</organism>
<proteinExistence type="predicted"/>
<feature type="region of interest" description="Disordered" evidence="1">
    <location>
        <begin position="24"/>
        <end position="51"/>
    </location>
</feature>
<name>A0A8H5YF31_9HYPO</name>
<protein>
    <submittedName>
        <fullName evidence="3">Uncharacterized protein</fullName>
    </submittedName>
</protein>
<dbReference type="AlphaFoldDB" id="A0A8H5YF31"/>
<feature type="region of interest" description="Disordered" evidence="1">
    <location>
        <begin position="196"/>
        <end position="252"/>
    </location>
</feature>
<evidence type="ECO:0000256" key="1">
    <source>
        <dbReference type="SAM" id="MobiDB-lite"/>
    </source>
</evidence>
<feature type="compositionally biased region" description="Low complexity" evidence="1">
    <location>
        <begin position="199"/>
        <end position="220"/>
    </location>
</feature>
<evidence type="ECO:0000256" key="2">
    <source>
        <dbReference type="SAM" id="SignalP"/>
    </source>
</evidence>
<dbReference type="Proteomes" id="UP000544331">
    <property type="component" value="Unassembled WGS sequence"/>
</dbReference>
<evidence type="ECO:0000313" key="4">
    <source>
        <dbReference type="Proteomes" id="UP000544331"/>
    </source>
</evidence>
<sequence length="252" mass="26458">MFAQSLSRAAIMATLCLAGFASAQRESGDPSPAVIKKSSSTTSARAGDTKISNPDEKVMVSCAGHITQCGVEDKAKIVYVPVSTETVTNEIVTTTVVTLPTSTRIIEKVRVSTVTSATKGHCRETLYLPGEPSKVTLDVIIVKTEEIQPIKDKVTWVVSTVTESAIEQCFIPNYTILGQGLGSRDGDTTFAAAATPTNSSVVSARSSDSVSPAASTPAASDESRSDDDSAQRPLDTDQERPVIIGSDGDISE</sequence>
<comment type="caution">
    <text evidence="3">The sequence shown here is derived from an EMBL/GenBank/DDBJ whole genome shotgun (WGS) entry which is preliminary data.</text>
</comment>
<accession>A0A8H5YF31</accession>
<keyword evidence="4" id="KW-1185">Reference proteome</keyword>
<feature type="chain" id="PRO_5034712661" evidence="2">
    <location>
        <begin position="24"/>
        <end position="252"/>
    </location>
</feature>
<reference evidence="3 4" key="1">
    <citation type="submission" date="2020-05" db="EMBL/GenBank/DDBJ databases">
        <title>Identification and distribution of gene clusters putatively required for synthesis of sphingolipid metabolism inhibitors in phylogenetically diverse species of the filamentous fungus Fusarium.</title>
        <authorList>
            <person name="Kim H.-S."/>
            <person name="Busman M."/>
            <person name="Brown D.W."/>
            <person name="Divon H."/>
            <person name="Uhlig S."/>
            <person name="Proctor R.H."/>
        </authorList>
    </citation>
    <scope>NUCLEOTIDE SEQUENCE [LARGE SCALE GENOMIC DNA]</scope>
    <source>
        <strain evidence="3 4">NRRL 66235</strain>
    </source>
</reference>
<dbReference type="EMBL" id="JAAOAN010000319">
    <property type="protein sequence ID" value="KAF5710914.1"/>
    <property type="molecule type" value="Genomic_DNA"/>
</dbReference>
<keyword evidence="2" id="KW-0732">Signal</keyword>
<evidence type="ECO:0000313" key="3">
    <source>
        <dbReference type="EMBL" id="KAF5710914.1"/>
    </source>
</evidence>
<feature type="signal peptide" evidence="2">
    <location>
        <begin position="1"/>
        <end position="23"/>
    </location>
</feature>